<dbReference type="InterPro" id="IPR049437">
    <property type="entry name" value="tRNA-synt_1c_C2"/>
</dbReference>
<dbReference type="InterPro" id="IPR011035">
    <property type="entry name" value="Ribosomal_bL25/Gln-tRNA_synth"/>
</dbReference>
<dbReference type="PRINTS" id="PR00987">
    <property type="entry name" value="TRNASYNTHGLU"/>
</dbReference>
<dbReference type="PANTHER" id="PTHR43097">
    <property type="entry name" value="GLUTAMINE-TRNA LIGASE"/>
    <property type="match status" value="1"/>
</dbReference>
<dbReference type="AlphaFoldDB" id="A0A133VHI2"/>
<dbReference type="GO" id="GO:0005524">
    <property type="term" value="F:ATP binding"/>
    <property type="evidence" value="ECO:0007669"/>
    <property type="project" value="UniProtKB-UniRule"/>
</dbReference>
<feature type="coiled-coil region" evidence="11">
    <location>
        <begin position="31"/>
        <end position="72"/>
    </location>
</feature>
<dbReference type="Pfam" id="PF03950">
    <property type="entry name" value="tRNA-synt_1c_C"/>
    <property type="match status" value="1"/>
</dbReference>
<dbReference type="Gene3D" id="2.40.240.10">
    <property type="entry name" value="Ribosomal Protein L25, Chain P"/>
    <property type="match status" value="1"/>
</dbReference>
<dbReference type="GO" id="GO:0004818">
    <property type="term" value="F:glutamate-tRNA ligase activity"/>
    <property type="evidence" value="ECO:0007669"/>
    <property type="project" value="UniProtKB-UniRule"/>
</dbReference>
<keyword evidence="6 10" id="KW-0067">ATP-binding</keyword>
<dbReference type="GO" id="GO:0005829">
    <property type="term" value="C:cytosol"/>
    <property type="evidence" value="ECO:0007669"/>
    <property type="project" value="TreeGrafter"/>
</dbReference>
<evidence type="ECO:0000259" key="14">
    <source>
        <dbReference type="Pfam" id="PF20974"/>
    </source>
</evidence>
<evidence type="ECO:0000256" key="8">
    <source>
        <dbReference type="ARBA" id="ARBA00023146"/>
    </source>
</evidence>
<name>A0A133VHI2_9EURY</name>
<dbReference type="EMBL" id="LHYG01000026">
    <property type="protein sequence ID" value="KXB05913.1"/>
    <property type="molecule type" value="Genomic_DNA"/>
</dbReference>
<evidence type="ECO:0000313" key="16">
    <source>
        <dbReference type="Proteomes" id="UP000070491"/>
    </source>
</evidence>
<keyword evidence="8 10" id="KW-0030">Aminoacyl-tRNA synthetase</keyword>
<proteinExistence type="inferred from homology"/>
<keyword evidence="3 10" id="KW-0963">Cytoplasm</keyword>
<dbReference type="Pfam" id="PF00749">
    <property type="entry name" value="tRNA-synt_1c"/>
    <property type="match status" value="1"/>
</dbReference>
<dbReference type="InterPro" id="IPR020059">
    <property type="entry name" value="Glu/Gln-tRNA-synth_Ib_codon-bd"/>
</dbReference>
<dbReference type="SUPFAM" id="SSF50715">
    <property type="entry name" value="Ribosomal protein L25-like"/>
    <property type="match status" value="1"/>
</dbReference>
<keyword evidence="5 10" id="KW-0547">Nucleotide-binding</keyword>
<dbReference type="HAMAP" id="MF_02076">
    <property type="entry name" value="Glu_tRNA_synth_type2"/>
    <property type="match status" value="1"/>
</dbReference>
<feature type="domain" description="Glutamyl/glutaminyl-tRNA synthetase class Ib anti-codon binding" evidence="13">
    <location>
        <begin position="405"/>
        <end position="490"/>
    </location>
</feature>
<dbReference type="InterPro" id="IPR001412">
    <property type="entry name" value="aa-tRNA-synth_I_CS"/>
</dbReference>
<evidence type="ECO:0000256" key="7">
    <source>
        <dbReference type="ARBA" id="ARBA00022917"/>
    </source>
</evidence>
<comment type="similarity">
    <text evidence="2 10">Belongs to the class-I aminoacyl-tRNA synthetase family. Glutamate--tRNA ligase type 2 subfamily.</text>
</comment>
<evidence type="ECO:0000256" key="4">
    <source>
        <dbReference type="ARBA" id="ARBA00022598"/>
    </source>
</evidence>
<comment type="caution">
    <text evidence="15">The sequence shown here is derived from an EMBL/GenBank/DDBJ whole genome shotgun (WGS) entry which is preliminary data.</text>
</comment>
<dbReference type="InterPro" id="IPR000924">
    <property type="entry name" value="Glu/Gln-tRNA-synth"/>
</dbReference>
<organism evidence="15 16">
    <name type="scientific">candidate division MSBL1 archaeon SCGC-AAA382F02</name>
    <dbReference type="NCBI Taxonomy" id="1698282"/>
    <lineage>
        <taxon>Archaea</taxon>
        <taxon>Methanobacteriati</taxon>
        <taxon>Methanobacteriota</taxon>
        <taxon>candidate division MSBL1</taxon>
    </lineage>
</organism>
<sequence>MSEKNIDKLIRQWTLANALEHEGKASTNAVIGKLIAEKPELKSEIQDLKKKIQETVEEVNELSVENQKNELEKIGAPERKKKEEKGLSELPEIDEYPKIVTRFAPNPNGPLHLGHVRTAFLSHEYARRNDGKFILRFEDTNPENARVDIYDLIKKDLKWLGLDWDEEYIQSERLEIYYSYLEDLLEKGNAYICNCPPQKFKNLRDEQESCPCRGLNPEENKDRWKKMLNGSFEEGEAAVRIKTDLENPNPALRDWPAFRIVTKNHPKTEDEYRVWPLYNFSVAIDDHEMGITHILRGKEHEVNEQRQRQLYDHLGWDYPTAIQHGRLSVKDTVLSKTRIMEGISEGKYEGYDDLRLGTIAAVKRRGIKPEALRELIIEVGTTKADSTLSWDTLYTKNRRIIDEEANRYFFVSEPQELLIHDSPEKEKAKLRLHPDQTERGERVLPLDIEEGDLRVWITKNDVENIEEGEIIRLKDLLNFKLTSKEPLEGNFESFELKDVAKIHWVSADPVEVEVLTPDGESDTGYAEPEVAQLPEGEIIQFERYGFVRIDKTEPVIKACYAHS</sequence>
<dbReference type="NCBIfam" id="TIGR00463">
    <property type="entry name" value="gltX_arch"/>
    <property type="match status" value="1"/>
</dbReference>
<comment type="function">
    <text evidence="10">Catalyzes the attachment of glutamate to tRNA(Glu) in a two-step reaction: glutamate is first activated by ATP to form Glu-AMP and then transferred to the acceptor end of tRNA(Glu).</text>
</comment>
<dbReference type="PANTHER" id="PTHR43097:SF5">
    <property type="entry name" value="GLUTAMATE--TRNA LIGASE"/>
    <property type="match status" value="1"/>
</dbReference>
<evidence type="ECO:0000313" key="15">
    <source>
        <dbReference type="EMBL" id="KXB05913.1"/>
    </source>
</evidence>
<evidence type="ECO:0000256" key="1">
    <source>
        <dbReference type="ARBA" id="ARBA00004496"/>
    </source>
</evidence>
<gene>
    <name evidence="10" type="primary">gltX</name>
    <name evidence="15" type="ORF">AKJ53_01775</name>
</gene>
<keyword evidence="16" id="KW-1185">Reference proteome</keyword>
<dbReference type="Pfam" id="PF20974">
    <property type="entry name" value="tRNA-synt_1c_C2"/>
    <property type="match status" value="1"/>
</dbReference>
<evidence type="ECO:0000256" key="2">
    <source>
        <dbReference type="ARBA" id="ARBA00008927"/>
    </source>
</evidence>
<evidence type="ECO:0000256" key="5">
    <source>
        <dbReference type="ARBA" id="ARBA00022741"/>
    </source>
</evidence>
<dbReference type="NCBIfam" id="NF003169">
    <property type="entry name" value="PRK04156.1"/>
    <property type="match status" value="1"/>
</dbReference>
<dbReference type="Proteomes" id="UP000070491">
    <property type="component" value="Unassembled WGS sequence"/>
</dbReference>
<protein>
    <recommendedName>
        <fullName evidence="10">Glutamate--tRNA ligase</fullName>
        <ecNumber evidence="10">6.1.1.17</ecNumber>
    </recommendedName>
    <alternativeName>
        <fullName evidence="10">Glutamyl-tRNA synthetase</fullName>
        <shortName evidence="10">GluRS</shortName>
    </alternativeName>
</protein>
<feature type="short sequence motif" description="'HIGH' region" evidence="10">
    <location>
        <begin position="105"/>
        <end position="115"/>
    </location>
</feature>
<evidence type="ECO:0000256" key="6">
    <source>
        <dbReference type="ARBA" id="ARBA00022840"/>
    </source>
</evidence>
<feature type="domain" description="Glutamyl/glutaminyl-tRNA synthetase class Ib catalytic" evidence="12">
    <location>
        <begin position="98"/>
        <end position="398"/>
    </location>
</feature>
<keyword evidence="11" id="KW-0175">Coiled coil</keyword>
<dbReference type="PROSITE" id="PS00178">
    <property type="entry name" value="AA_TRNA_LIGASE_I"/>
    <property type="match status" value="1"/>
</dbReference>
<evidence type="ECO:0000256" key="9">
    <source>
        <dbReference type="ARBA" id="ARBA00048351"/>
    </source>
</evidence>
<dbReference type="SUPFAM" id="SSF52374">
    <property type="entry name" value="Nucleotidylyl transferase"/>
    <property type="match status" value="1"/>
</dbReference>
<dbReference type="Gene3D" id="2.40.240.100">
    <property type="match status" value="1"/>
</dbReference>
<dbReference type="InterPro" id="IPR004526">
    <property type="entry name" value="Glu-tRNA-synth_arc/euk"/>
</dbReference>
<dbReference type="InterPro" id="IPR014729">
    <property type="entry name" value="Rossmann-like_a/b/a_fold"/>
</dbReference>
<evidence type="ECO:0000256" key="3">
    <source>
        <dbReference type="ARBA" id="ARBA00022490"/>
    </source>
</evidence>
<dbReference type="Gene3D" id="3.40.50.620">
    <property type="entry name" value="HUPs"/>
    <property type="match status" value="1"/>
</dbReference>
<dbReference type="GO" id="GO:0043604">
    <property type="term" value="P:amide biosynthetic process"/>
    <property type="evidence" value="ECO:0007669"/>
    <property type="project" value="TreeGrafter"/>
</dbReference>
<dbReference type="InterPro" id="IPR020056">
    <property type="entry name" value="Rbsml_bL25/Gln-tRNA_synth_N"/>
</dbReference>
<dbReference type="GO" id="GO:0006424">
    <property type="term" value="P:glutamyl-tRNA aminoacylation"/>
    <property type="evidence" value="ECO:0007669"/>
    <property type="project" value="UniProtKB-UniRule"/>
</dbReference>
<reference evidence="15 16" key="1">
    <citation type="journal article" date="2016" name="Sci. Rep.">
        <title>Metabolic traits of an uncultured archaeal lineage -MSBL1- from brine pools of the Red Sea.</title>
        <authorList>
            <person name="Mwirichia R."/>
            <person name="Alam I."/>
            <person name="Rashid M."/>
            <person name="Vinu M."/>
            <person name="Ba-Alawi W."/>
            <person name="Anthony Kamau A."/>
            <person name="Kamanda Ngugi D."/>
            <person name="Goker M."/>
            <person name="Klenk H.P."/>
            <person name="Bajic V."/>
            <person name="Stingl U."/>
        </authorList>
    </citation>
    <scope>NUCLEOTIDE SEQUENCE [LARGE SCALE GENOMIC DNA]</scope>
    <source>
        <strain evidence="15">SCGC-AAA382F02</strain>
    </source>
</reference>
<dbReference type="InterPro" id="IPR020058">
    <property type="entry name" value="Glu/Gln-tRNA-synth_Ib_cat-dom"/>
</dbReference>
<dbReference type="GO" id="GO:0032991">
    <property type="term" value="C:protein-containing complex"/>
    <property type="evidence" value="ECO:0007669"/>
    <property type="project" value="UniProtKB-ARBA"/>
</dbReference>
<dbReference type="PATRIC" id="fig|1698282.3.peg.224"/>
<evidence type="ECO:0000256" key="11">
    <source>
        <dbReference type="SAM" id="Coils"/>
    </source>
</evidence>
<evidence type="ECO:0000256" key="10">
    <source>
        <dbReference type="HAMAP-Rule" id="MF_02076"/>
    </source>
</evidence>
<evidence type="ECO:0000259" key="12">
    <source>
        <dbReference type="Pfam" id="PF00749"/>
    </source>
</evidence>
<keyword evidence="4 10" id="KW-0436">Ligase</keyword>
<evidence type="ECO:0000259" key="13">
    <source>
        <dbReference type="Pfam" id="PF03950"/>
    </source>
</evidence>
<feature type="domain" description="tRNA synthetases class I (E and Q) anti-codon binding" evidence="14">
    <location>
        <begin position="501"/>
        <end position="550"/>
    </location>
</feature>
<keyword evidence="7 10" id="KW-0648">Protein biosynthesis</keyword>
<dbReference type="InterPro" id="IPR050132">
    <property type="entry name" value="Gln/Glu-tRNA_Ligase"/>
</dbReference>
<comment type="catalytic activity">
    <reaction evidence="9 10">
        <text>tRNA(Glu) + L-glutamate + ATP = L-glutamyl-tRNA(Glu) + AMP + diphosphate</text>
        <dbReference type="Rhea" id="RHEA:23540"/>
        <dbReference type="Rhea" id="RHEA-COMP:9663"/>
        <dbReference type="Rhea" id="RHEA-COMP:9680"/>
        <dbReference type="ChEBI" id="CHEBI:29985"/>
        <dbReference type="ChEBI" id="CHEBI:30616"/>
        <dbReference type="ChEBI" id="CHEBI:33019"/>
        <dbReference type="ChEBI" id="CHEBI:78442"/>
        <dbReference type="ChEBI" id="CHEBI:78520"/>
        <dbReference type="ChEBI" id="CHEBI:456215"/>
        <dbReference type="EC" id="6.1.1.17"/>
    </reaction>
</comment>
<comment type="subcellular location">
    <subcellularLocation>
        <location evidence="1 10">Cytoplasm</location>
    </subcellularLocation>
</comment>
<dbReference type="EC" id="6.1.1.17" evidence="10"/>
<accession>A0A133VHI2</accession>